<evidence type="ECO:0000313" key="1">
    <source>
        <dbReference type="EMBL" id="KAA1125527.1"/>
    </source>
</evidence>
<gene>
    <name evidence="1" type="ORF">PGTUg99_014831</name>
</gene>
<dbReference type="AlphaFoldDB" id="A0A5B0RIN6"/>
<protein>
    <submittedName>
        <fullName evidence="1">Uncharacterized protein</fullName>
    </submittedName>
</protein>
<comment type="caution">
    <text evidence="1">The sequence shown here is derived from an EMBL/GenBank/DDBJ whole genome shotgun (WGS) entry which is preliminary data.</text>
</comment>
<organism evidence="1 2">
    <name type="scientific">Puccinia graminis f. sp. tritici</name>
    <dbReference type="NCBI Taxonomy" id="56615"/>
    <lineage>
        <taxon>Eukaryota</taxon>
        <taxon>Fungi</taxon>
        <taxon>Dikarya</taxon>
        <taxon>Basidiomycota</taxon>
        <taxon>Pucciniomycotina</taxon>
        <taxon>Pucciniomycetes</taxon>
        <taxon>Pucciniales</taxon>
        <taxon>Pucciniaceae</taxon>
        <taxon>Puccinia</taxon>
    </lineage>
</organism>
<name>A0A5B0RIN6_PUCGR</name>
<evidence type="ECO:0000313" key="2">
    <source>
        <dbReference type="Proteomes" id="UP000325313"/>
    </source>
</evidence>
<reference evidence="1 2" key="1">
    <citation type="submission" date="2019-05" db="EMBL/GenBank/DDBJ databases">
        <title>Emergence of the Ug99 lineage of the wheat stem rust pathogen through somatic hybridization.</title>
        <authorList>
            <person name="Li F."/>
            <person name="Upadhyaya N.M."/>
            <person name="Sperschneider J."/>
            <person name="Matny O."/>
            <person name="Nguyen-Phuc H."/>
            <person name="Mago R."/>
            <person name="Raley C."/>
            <person name="Miller M.E."/>
            <person name="Silverstein K.A.T."/>
            <person name="Henningsen E."/>
            <person name="Hirsch C.D."/>
            <person name="Visser B."/>
            <person name="Pretorius Z.A."/>
            <person name="Steffenson B.J."/>
            <person name="Schwessinger B."/>
            <person name="Dodds P.N."/>
            <person name="Figueroa M."/>
        </authorList>
    </citation>
    <scope>NUCLEOTIDE SEQUENCE [LARGE SCALE GENOMIC DNA]</scope>
    <source>
        <strain evidence="1 2">Ug99</strain>
    </source>
</reference>
<accession>A0A5B0RIN6</accession>
<dbReference type="EMBL" id="VDEP01000177">
    <property type="protein sequence ID" value="KAA1125527.1"/>
    <property type="molecule type" value="Genomic_DNA"/>
</dbReference>
<dbReference type="Proteomes" id="UP000325313">
    <property type="component" value="Unassembled WGS sequence"/>
</dbReference>
<proteinExistence type="predicted"/>
<sequence>MAPVSYPALYLRPPSYPVDHRYPPYLVPEGTPCLFVLSTTSSYPDRPFDRRPLYPDRPFDRLPLYPPIYLPKRPPAALLPHSKS</sequence>